<name>A0A4Q9MN62_9APHY</name>
<organism evidence="2">
    <name type="scientific">Dichomitus squalens</name>
    <dbReference type="NCBI Taxonomy" id="114155"/>
    <lineage>
        <taxon>Eukaryota</taxon>
        <taxon>Fungi</taxon>
        <taxon>Dikarya</taxon>
        <taxon>Basidiomycota</taxon>
        <taxon>Agaricomycotina</taxon>
        <taxon>Agaricomycetes</taxon>
        <taxon>Polyporales</taxon>
        <taxon>Polyporaceae</taxon>
        <taxon>Dichomitus</taxon>
    </lineage>
</organism>
<dbReference type="AlphaFoldDB" id="A0A4Q9MN62"/>
<evidence type="ECO:0000313" key="4">
    <source>
        <dbReference type="Proteomes" id="UP000292082"/>
    </source>
</evidence>
<evidence type="ECO:0000256" key="1">
    <source>
        <dbReference type="SAM" id="MobiDB-lite"/>
    </source>
</evidence>
<evidence type="ECO:0000313" key="2">
    <source>
        <dbReference type="EMBL" id="TBU28348.1"/>
    </source>
</evidence>
<gene>
    <name evidence="3" type="ORF">BD310DRAFT_937421</name>
    <name evidence="2" type="ORF">BD311DRAFT_326894</name>
</gene>
<sequence length="150" mass="16487">MVVIVDFGTITSGQWPLYTWGLAKSKPNHCPRQCASTLARKATLRDPESAQQYRPLYASKTLRCGTRGATCARVENGHVRRPVGAKHSWELHSGARLHRLRTARACATLPSSLRRTARYSGAPSRGTRASSRASDFDRPPHPDVRAGKPA</sequence>
<reference evidence="2 4" key="1">
    <citation type="submission" date="2019-01" db="EMBL/GenBank/DDBJ databases">
        <title>Draft genome sequences of three monokaryotic isolates of the white-rot basidiomycete fungus Dichomitus squalens.</title>
        <authorList>
            <consortium name="DOE Joint Genome Institute"/>
            <person name="Lopez S.C."/>
            <person name="Andreopoulos B."/>
            <person name="Pangilinan J."/>
            <person name="Lipzen A."/>
            <person name="Riley R."/>
            <person name="Ahrendt S."/>
            <person name="Ng V."/>
            <person name="Barry K."/>
            <person name="Daum C."/>
            <person name="Grigoriev I.V."/>
            <person name="Hilden K.S."/>
            <person name="Makela M.R."/>
            <person name="de Vries R.P."/>
        </authorList>
    </citation>
    <scope>NUCLEOTIDE SEQUENCE [LARGE SCALE GENOMIC DNA]</scope>
    <source>
        <strain evidence="3 4">CBS 464.89</strain>
        <strain evidence="2">OM18370.1</strain>
    </source>
</reference>
<proteinExistence type="predicted"/>
<accession>A0A4Q9MN62</accession>
<feature type="compositionally biased region" description="Basic and acidic residues" evidence="1">
    <location>
        <begin position="134"/>
        <end position="150"/>
    </location>
</feature>
<protein>
    <submittedName>
        <fullName evidence="2">Uncharacterized protein</fullName>
    </submittedName>
</protein>
<keyword evidence="4" id="KW-1185">Reference proteome</keyword>
<dbReference type="EMBL" id="ML145206">
    <property type="protein sequence ID" value="TBU53722.1"/>
    <property type="molecule type" value="Genomic_DNA"/>
</dbReference>
<dbReference type="Proteomes" id="UP000292957">
    <property type="component" value="Unassembled WGS sequence"/>
</dbReference>
<evidence type="ECO:0000313" key="3">
    <source>
        <dbReference type="EMBL" id="TBU53722.1"/>
    </source>
</evidence>
<dbReference type="EMBL" id="ML143422">
    <property type="protein sequence ID" value="TBU28348.1"/>
    <property type="molecule type" value="Genomic_DNA"/>
</dbReference>
<feature type="region of interest" description="Disordered" evidence="1">
    <location>
        <begin position="114"/>
        <end position="150"/>
    </location>
</feature>
<dbReference type="Proteomes" id="UP000292082">
    <property type="component" value="Unassembled WGS sequence"/>
</dbReference>